<feature type="transmembrane region" description="Helical" evidence="6">
    <location>
        <begin position="189"/>
        <end position="209"/>
    </location>
</feature>
<feature type="transmembrane region" description="Helical" evidence="6">
    <location>
        <begin position="59"/>
        <end position="87"/>
    </location>
</feature>
<evidence type="ECO:0000256" key="3">
    <source>
        <dbReference type="ARBA" id="ARBA00022692"/>
    </source>
</evidence>
<keyword evidence="3 6" id="KW-0812">Transmembrane</keyword>
<evidence type="ECO:0000313" key="8">
    <source>
        <dbReference type="EMBL" id="EME37124.1"/>
    </source>
</evidence>
<feature type="transmembrane region" description="Helical" evidence="6">
    <location>
        <begin position="33"/>
        <end position="52"/>
    </location>
</feature>
<dbReference type="InterPro" id="IPR051204">
    <property type="entry name" value="ABC_transp_perm/SBD"/>
</dbReference>
<name>M2YEV3_9MICC</name>
<dbReference type="PANTHER" id="PTHR30177:SF33">
    <property type="entry name" value="POSSIBLE OSMOPROTECTANT (GLYCINE BETAINE_CARNITINE_CHOLINE_L-PROLINE) TRANSPORT INTEGRAL MEMBRANE PROTEIN ABC TRANSPORTER PROZ"/>
    <property type="match status" value="1"/>
</dbReference>
<keyword evidence="9" id="KW-1185">Reference proteome</keyword>
<dbReference type="CDD" id="cd06261">
    <property type="entry name" value="TM_PBP2"/>
    <property type="match status" value="1"/>
</dbReference>
<dbReference type="STRING" id="71999.KPaMU14_11960"/>
<accession>M2YEV3</accession>
<dbReference type="GO" id="GO:0005886">
    <property type="term" value="C:plasma membrane"/>
    <property type="evidence" value="ECO:0007669"/>
    <property type="project" value="UniProtKB-SubCell"/>
</dbReference>
<keyword evidence="5 6" id="KW-0472">Membrane</keyword>
<evidence type="ECO:0000259" key="7">
    <source>
        <dbReference type="PROSITE" id="PS50928"/>
    </source>
</evidence>
<evidence type="ECO:0000256" key="5">
    <source>
        <dbReference type="ARBA" id="ARBA00023136"/>
    </source>
</evidence>
<dbReference type="InterPro" id="IPR035906">
    <property type="entry name" value="MetI-like_sf"/>
</dbReference>
<feature type="transmembrane region" description="Helical" evidence="6">
    <location>
        <begin position="157"/>
        <end position="177"/>
    </location>
</feature>
<dbReference type="Pfam" id="PF00528">
    <property type="entry name" value="BPD_transp_1"/>
    <property type="match status" value="1"/>
</dbReference>
<dbReference type="AlphaFoldDB" id="M2YEV3"/>
<evidence type="ECO:0000256" key="4">
    <source>
        <dbReference type="ARBA" id="ARBA00022989"/>
    </source>
</evidence>
<evidence type="ECO:0000256" key="2">
    <source>
        <dbReference type="ARBA" id="ARBA00022448"/>
    </source>
</evidence>
<comment type="subcellular location">
    <subcellularLocation>
        <location evidence="6">Cell membrane</location>
        <topology evidence="6">Multi-pass membrane protein</topology>
    </subcellularLocation>
    <subcellularLocation>
        <location evidence="1">Membrane</location>
        <topology evidence="1">Multi-pass membrane protein</topology>
    </subcellularLocation>
</comment>
<gene>
    <name evidence="8" type="ORF">C884_02038</name>
</gene>
<feature type="domain" description="ABC transmembrane type-1" evidence="7">
    <location>
        <begin position="27"/>
        <end position="210"/>
    </location>
</feature>
<evidence type="ECO:0000256" key="6">
    <source>
        <dbReference type="RuleBase" id="RU363032"/>
    </source>
</evidence>
<dbReference type="EMBL" id="ANHZ02000005">
    <property type="protein sequence ID" value="EME37124.1"/>
    <property type="molecule type" value="Genomic_DNA"/>
</dbReference>
<comment type="similarity">
    <text evidence="6">Belongs to the binding-protein-dependent transport system permease family.</text>
</comment>
<dbReference type="GO" id="GO:0055085">
    <property type="term" value="P:transmembrane transport"/>
    <property type="evidence" value="ECO:0007669"/>
    <property type="project" value="InterPro"/>
</dbReference>
<protein>
    <submittedName>
        <fullName evidence="8">Glycine betaine ABC transport system permease protein</fullName>
    </submittedName>
</protein>
<dbReference type="PANTHER" id="PTHR30177">
    <property type="entry name" value="GLYCINE BETAINE/L-PROLINE TRANSPORT SYSTEM PERMEASE PROTEIN PROW"/>
    <property type="match status" value="1"/>
</dbReference>
<comment type="caution">
    <text evidence="8">The sequence shown here is derived from an EMBL/GenBank/DDBJ whole genome shotgun (WGS) entry which is preliminary data.</text>
</comment>
<evidence type="ECO:0000313" key="9">
    <source>
        <dbReference type="Proteomes" id="UP000009877"/>
    </source>
</evidence>
<dbReference type="Gene3D" id="1.10.3720.10">
    <property type="entry name" value="MetI-like"/>
    <property type="match status" value="1"/>
</dbReference>
<dbReference type="GeneID" id="93316064"/>
<feature type="transmembrane region" description="Helical" evidence="6">
    <location>
        <begin position="93"/>
        <end position="113"/>
    </location>
</feature>
<sequence length="226" mass="23369">MNLIELTWSWLSDPEQWSGSAGIPMRILEHLEYSGLTMLIAVVLAVPLGAAIGHTGRGAAAVIGAAGALRALPTLGLLTLFSLLMGLGLVPPLLALVILAVPPILSAACVGVAEVSPRVRDAVIAQGMTPWQVLTRVELPLAVPVIMGGVRNAALQVISTTTVAAYINLGGLGRYLIDGLAVRDYGRMLGSVLLVAVLALLVDALLSLLQRGLTSPGIRRPEGGTP</sequence>
<dbReference type="Proteomes" id="UP000009877">
    <property type="component" value="Unassembled WGS sequence"/>
</dbReference>
<dbReference type="PROSITE" id="PS50928">
    <property type="entry name" value="ABC_TM1"/>
    <property type="match status" value="1"/>
</dbReference>
<dbReference type="SUPFAM" id="SSF161098">
    <property type="entry name" value="MetI-like"/>
    <property type="match status" value="1"/>
</dbReference>
<keyword evidence="2 6" id="KW-0813">Transport</keyword>
<dbReference type="RefSeq" id="WP_006214041.1">
    <property type="nucleotide sequence ID" value="NZ_ANHZ02000005.1"/>
</dbReference>
<organism evidence="8 9">
    <name type="scientific">Kocuria palustris PEL</name>
    <dbReference type="NCBI Taxonomy" id="1236550"/>
    <lineage>
        <taxon>Bacteria</taxon>
        <taxon>Bacillati</taxon>
        <taxon>Actinomycetota</taxon>
        <taxon>Actinomycetes</taxon>
        <taxon>Micrococcales</taxon>
        <taxon>Micrococcaceae</taxon>
        <taxon>Kocuria</taxon>
    </lineage>
</organism>
<proteinExistence type="inferred from homology"/>
<keyword evidence="4 6" id="KW-1133">Transmembrane helix</keyword>
<dbReference type="InterPro" id="IPR000515">
    <property type="entry name" value="MetI-like"/>
</dbReference>
<evidence type="ECO:0000256" key="1">
    <source>
        <dbReference type="ARBA" id="ARBA00004141"/>
    </source>
</evidence>
<dbReference type="GO" id="GO:0031460">
    <property type="term" value="P:glycine betaine transport"/>
    <property type="evidence" value="ECO:0007669"/>
    <property type="project" value="TreeGrafter"/>
</dbReference>
<reference evidence="8 9" key="1">
    <citation type="journal article" date="2014" name="Genome Announc.">
        <title>Draft Genome Sequence of Kocuria palustris PEL.</title>
        <authorList>
            <person name="Sharma G."/>
            <person name="Khatri I."/>
            <person name="Subramanian S."/>
        </authorList>
    </citation>
    <scope>NUCLEOTIDE SEQUENCE [LARGE SCALE GENOMIC DNA]</scope>
    <source>
        <strain evidence="8 9">PEL</strain>
    </source>
</reference>